<dbReference type="InterPro" id="IPR013783">
    <property type="entry name" value="Ig-like_fold"/>
</dbReference>
<accession>A0A6N4DG30</accession>
<gene>
    <name evidence="2" type="ORF">C3L24_12025</name>
</gene>
<feature type="domain" description="FecR protein" evidence="1">
    <location>
        <begin position="5"/>
        <end position="106"/>
    </location>
</feature>
<dbReference type="Gene3D" id="2.60.40.10">
    <property type="entry name" value="Immunoglobulins"/>
    <property type="match status" value="1"/>
</dbReference>
<evidence type="ECO:0000313" key="3">
    <source>
        <dbReference type="Proteomes" id="UP000250928"/>
    </source>
</evidence>
<dbReference type="Gene3D" id="2.60.120.1440">
    <property type="match status" value="1"/>
</dbReference>
<dbReference type="AlphaFoldDB" id="A0A6N4DG30"/>
<organism evidence="2 3">
    <name type="scientific">Candidatus Sedimenticola endophacoides</name>
    <dbReference type="NCBI Taxonomy" id="2548426"/>
    <lineage>
        <taxon>Bacteria</taxon>
        <taxon>Pseudomonadati</taxon>
        <taxon>Pseudomonadota</taxon>
        <taxon>Gammaproteobacteria</taxon>
        <taxon>Chromatiales</taxon>
        <taxon>Sedimenticolaceae</taxon>
        <taxon>Sedimenticola</taxon>
    </lineage>
</organism>
<dbReference type="EMBL" id="PQCO01000285">
    <property type="protein sequence ID" value="PUD98819.1"/>
    <property type="molecule type" value="Genomic_DNA"/>
</dbReference>
<name>A0A6N4DG30_9GAMM</name>
<dbReference type="Pfam" id="PF04773">
    <property type="entry name" value="FecR"/>
    <property type="match status" value="1"/>
</dbReference>
<proteinExistence type="predicted"/>
<dbReference type="PANTHER" id="PTHR38731">
    <property type="entry name" value="LIPL45-RELATED LIPOPROTEIN-RELATED"/>
    <property type="match status" value="1"/>
</dbReference>
<reference evidence="2 3" key="1">
    <citation type="submission" date="2018-01" db="EMBL/GenBank/DDBJ databases">
        <title>Novel co-symbiosis in the lucinid bivalve Phacoides pectinatus.</title>
        <authorList>
            <person name="Lim S.J."/>
            <person name="Davis B.G."/>
            <person name="Gill D.E."/>
            <person name="Engel A.S."/>
            <person name="Anderson L.C."/>
            <person name="Campbell B.J."/>
        </authorList>
    </citation>
    <scope>NUCLEOTIDE SEQUENCE [LARGE SCALE GENOMIC DNA]</scope>
    <source>
        <strain evidence="2">N3_P5</strain>
    </source>
</reference>
<sequence>MFPGDRVLTGADSSATLRFVNDSTLLLQADTELEIRRSRRIGDRINDVEVNLEQGRVENDITPDPTGQPHYRIRNDIAVTAVRGTAFRVGLLEGERLQTEVLRGSVSVANDSGTSLLKQGNGVVTEAGQAPGQPIRLLEAPDLSTLAPRQRYLPMELEWKGLTGAVAYRVQIAATEAFEELLYDRVRKSNRASVANLPDGRYFLRVRGIDANALEGFDSTAPLEVAARPVAPFAQAPADSARLRAGQVAFR</sequence>
<dbReference type="PANTHER" id="PTHR38731:SF1">
    <property type="entry name" value="FECR PROTEIN DOMAIN-CONTAINING PROTEIN"/>
    <property type="match status" value="1"/>
</dbReference>
<protein>
    <recommendedName>
        <fullName evidence="1">FecR protein domain-containing protein</fullName>
    </recommendedName>
</protein>
<dbReference type="Proteomes" id="UP000250928">
    <property type="component" value="Unassembled WGS sequence"/>
</dbReference>
<comment type="caution">
    <text evidence="2">The sequence shown here is derived from an EMBL/GenBank/DDBJ whole genome shotgun (WGS) entry which is preliminary data.</text>
</comment>
<evidence type="ECO:0000259" key="1">
    <source>
        <dbReference type="Pfam" id="PF04773"/>
    </source>
</evidence>
<dbReference type="InterPro" id="IPR006860">
    <property type="entry name" value="FecR"/>
</dbReference>
<evidence type="ECO:0000313" key="2">
    <source>
        <dbReference type="EMBL" id="PUD98819.1"/>
    </source>
</evidence>